<dbReference type="FunFam" id="3.40.50.970:FF:000129">
    <property type="entry name" value="Transketolase"/>
    <property type="match status" value="1"/>
</dbReference>
<gene>
    <name evidence="6" type="ORF">A2955_05430</name>
</gene>
<dbReference type="GO" id="GO:0016740">
    <property type="term" value="F:transferase activity"/>
    <property type="evidence" value="ECO:0007669"/>
    <property type="project" value="UniProtKB-KW"/>
</dbReference>
<dbReference type="Proteomes" id="UP000177501">
    <property type="component" value="Unassembled WGS sequence"/>
</dbReference>
<dbReference type="SUPFAM" id="SSF52518">
    <property type="entry name" value="Thiamin diphosphate-binding fold (THDP-binding)"/>
    <property type="match status" value="1"/>
</dbReference>
<keyword evidence="3" id="KW-0808">Transferase</keyword>
<evidence type="ECO:0000313" key="7">
    <source>
        <dbReference type="Proteomes" id="UP000177501"/>
    </source>
</evidence>
<name>A0A1F8B159_9BACT</name>
<dbReference type="Pfam" id="PF02780">
    <property type="entry name" value="Transketolase_C"/>
    <property type="match status" value="1"/>
</dbReference>
<dbReference type="STRING" id="1802514.A2955_05430"/>
<dbReference type="Pfam" id="PF02779">
    <property type="entry name" value="Transket_pyr"/>
    <property type="match status" value="1"/>
</dbReference>
<evidence type="ECO:0000256" key="3">
    <source>
        <dbReference type="ARBA" id="ARBA00022679"/>
    </source>
</evidence>
<dbReference type="InterPro" id="IPR005475">
    <property type="entry name" value="Transketolase-like_Pyr-bd"/>
</dbReference>
<evidence type="ECO:0000256" key="2">
    <source>
        <dbReference type="ARBA" id="ARBA00007131"/>
    </source>
</evidence>
<dbReference type="InterPro" id="IPR051157">
    <property type="entry name" value="PDH/Transketolase"/>
</dbReference>
<evidence type="ECO:0000256" key="1">
    <source>
        <dbReference type="ARBA" id="ARBA00001964"/>
    </source>
</evidence>
<sequence>MISIKAKLSKDIFQEDIEKVATRQGYGEGLVEAGRRDERVVALCADLTESTRTDLFKKEFPDRFIEVGVAEQAMATIAAGMANYGKIPFISSYAAFSPGRNWEQIRTTIALNNVPVKIGGHHTGVSVGPDGATHQMLEDIALMRAMPNMIVIAPCDVHEAKKATIEAAFNGKPTYLRFAREKTPVFTTSDTPFKIGKAEILWDSISNSKSETRNPKQIPNPKFQTPNSAAIIGCGPLVYEALLAAKQLEEEGVGAMVINCHTVKPIDEKIIIEAAKTCGAIVSVEEHQITGGLGSAVAEVVVSGLPAGRQVPMEFIGMPDHFGESGEPEELLEKYGMKAQHIVEAVKKLLKGRIIKI</sequence>
<comment type="cofactor">
    <cofactor evidence="1">
        <name>thiamine diphosphate</name>
        <dbReference type="ChEBI" id="CHEBI:58937"/>
    </cofactor>
</comment>
<dbReference type="SUPFAM" id="SSF52922">
    <property type="entry name" value="TK C-terminal domain-like"/>
    <property type="match status" value="1"/>
</dbReference>
<dbReference type="CDD" id="cd07033">
    <property type="entry name" value="TPP_PYR_DXS_TK_like"/>
    <property type="match status" value="1"/>
</dbReference>
<keyword evidence="4" id="KW-0786">Thiamine pyrophosphate</keyword>
<accession>A0A1F8B159</accession>
<comment type="caution">
    <text evidence="6">The sequence shown here is derived from an EMBL/GenBank/DDBJ whole genome shotgun (WGS) entry which is preliminary data.</text>
</comment>
<dbReference type="PANTHER" id="PTHR43825">
    <property type="entry name" value="PYRUVATE DEHYDROGENASE E1 COMPONENT"/>
    <property type="match status" value="1"/>
</dbReference>
<evidence type="ECO:0000313" key="6">
    <source>
        <dbReference type="EMBL" id="OGM57727.1"/>
    </source>
</evidence>
<organism evidence="6 7">
    <name type="scientific">Candidatus Woesebacteria bacterium RIFCSPLOWO2_01_FULL_37_19</name>
    <dbReference type="NCBI Taxonomy" id="1802514"/>
    <lineage>
        <taxon>Bacteria</taxon>
        <taxon>Candidatus Woeseibacteriota</taxon>
    </lineage>
</organism>
<dbReference type="Gene3D" id="3.40.50.970">
    <property type="match status" value="1"/>
</dbReference>
<reference evidence="6 7" key="1">
    <citation type="journal article" date="2016" name="Nat. Commun.">
        <title>Thousands of microbial genomes shed light on interconnected biogeochemical processes in an aquifer system.</title>
        <authorList>
            <person name="Anantharaman K."/>
            <person name="Brown C.T."/>
            <person name="Hug L.A."/>
            <person name="Sharon I."/>
            <person name="Castelle C.J."/>
            <person name="Probst A.J."/>
            <person name="Thomas B.C."/>
            <person name="Singh A."/>
            <person name="Wilkins M.J."/>
            <person name="Karaoz U."/>
            <person name="Brodie E.L."/>
            <person name="Williams K.H."/>
            <person name="Hubbard S.S."/>
            <person name="Banfield J.F."/>
        </authorList>
    </citation>
    <scope>NUCLEOTIDE SEQUENCE [LARGE SCALE GENOMIC DNA]</scope>
</reference>
<dbReference type="EMBL" id="MGHA01000055">
    <property type="protein sequence ID" value="OGM57727.1"/>
    <property type="molecule type" value="Genomic_DNA"/>
</dbReference>
<dbReference type="Gene3D" id="3.40.50.920">
    <property type="match status" value="1"/>
</dbReference>
<dbReference type="InterPro" id="IPR033248">
    <property type="entry name" value="Transketolase_C"/>
</dbReference>
<dbReference type="InterPro" id="IPR029061">
    <property type="entry name" value="THDP-binding"/>
</dbReference>
<dbReference type="SMART" id="SM00861">
    <property type="entry name" value="Transket_pyr"/>
    <property type="match status" value="1"/>
</dbReference>
<proteinExistence type="inferred from homology"/>
<feature type="domain" description="Transketolase-like pyrimidine-binding" evidence="5">
    <location>
        <begin position="20"/>
        <end position="185"/>
    </location>
</feature>
<evidence type="ECO:0000259" key="5">
    <source>
        <dbReference type="SMART" id="SM00861"/>
    </source>
</evidence>
<dbReference type="AlphaFoldDB" id="A0A1F8B159"/>
<dbReference type="PANTHER" id="PTHR43825:SF1">
    <property type="entry name" value="TRANSKETOLASE-LIKE PYRIMIDINE-BINDING DOMAIN-CONTAINING PROTEIN"/>
    <property type="match status" value="1"/>
</dbReference>
<dbReference type="InterPro" id="IPR009014">
    <property type="entry name" value="Transketo_C/PFOR_II"/>
</dbReference>
<dbReference type="InterPro" id="IPR020826">
    <property type="entry name" value="Transketolase_BS"/>
</dbReference>
<protein>
    <submittedName>
        <fullName evidence="6">Transketolase</fullName>
    </submittedName>
</protein>
<comment type="similarity">
    <text evidence="2">Belongs to the transketolase family.</text>
</comment>
<dbReference type="PROSITE" id="PS00802">
    <property type="entry name" value="TRANSKETOLASE_2"/>
    <property type="match status" value="1"/>
</dbReference>
<evidence type="ECO:0000256" key="4">
    <source>
        <dbReference type="ARBA" id="ARBA00023052"/>
    </source>
</evidence>